<proteinExistence type="predicted"/>
<dbReference type="KEGG" id="gms:SOIL9_61440"/>
<dbReference type="AlphaFoldDB" id="A0A6P2CWM9"/>
<protein>
    <submittedName>
        <fullName evidence="1">Uncharacterized protein</fullName>
    </submittedName>
</protein>
<name>A0A6P2CWM9_9BACT</name>
<evidence type="ECO:0000313" key="2">
    <source>
        <dbReference type="Proteomes" id="UP000464178"/>
    </source>
</evidence>
<keyword evidence="2" id="KW-1185">Reference proteome</keyword>
<organism evidence="1 2">
    <name type="scientific">Gemmata massiliana</name>
    <dbReference type="NCBI Taxonomy" id="1210884"/>
    <lineage>
        <taxon>Bacteria</taxon>
        <taxon>Pseudomonadati</taxon>
        <taxon>Planctomycetota</taxon>
        <taxon>Planctomycetia</taxon>
        <taxon>Gemmatales</taxon>
        <taxon>Gemmataceae</taxon>
        <taxon>Gemmata</taxon>
    </lineage>
</organism>
<evidence type="ECO:0000313" key="1">
    <source>
        <dbReference type="EMBL" id="VTR91570.1"/>
    </source>
</evidence>
<accession>A0A6P2CWM9</accession>
<reference evidence="1 2" key="1">
    <citation type="submission" date="2019-05" db="EMBL/GenBank/DDBJ databases">
        <authorList>
            <consortium name="Science for Life Laboratories"/>
        </authorList>
    </citation>
    <scope>NUCLEOTIDE SEQUENCE [LARGE SCALE GENOMIC DNA]</scope>
    <source>
        <strain evidence="1">Soil9</strain>
    </source>
</reference>
<dbReference type="EMBL" id="LR593886">
    <property type="protein sequence ID" value="VTR91570.1"/>
    <property type="molecule type" value="Genomic_DNA"/>
</dbReference>
<dbReference type="Proteomes" id="UP000464178">
    <property type="component" value="Chromosome"/>
</dbReference>
<gene>
    <name evidence="1" type="ORF">SOIL9_61440</name>
</gene>
<sequence>MAGARFWMVPRDWPRVCLGTVGSELRRFVVRGEGEALRTARRFHEL</sequence>